<protein>
    <submittedName>
        <fullName evidence="1">Uncharacterized protein</fullName>
    </submittedName>
</protein>
<dbReference type="AlphaFoldDB" id="A0A837IWW3"/>
<evidence type="ECO:0000313" key="1">
    <source>
        <dbReference type="EMBL" id="KLA47584.1"/>
    </source>
</evidence>
<organism evidence="1 2">
    <name type="scientific">Ligilactobacillus ruminis</name>
    <dbReference type="NCBI Taxonomy" id="1623"/>
    <lineage>
        <taxon>Bacteria</taxon>
        <taxon>Bacillati</taxon>
        <taxon>Bacillota</taxon>
        <taxon>Bacilli</taxon>
        <taxon>Lactobacillales</taxon>
        <taxon>Lactobacillaceae</taxon>
        <taxon>Ligilactobacillus</taxon>
    </lineage>
</organism>
<gene>
    <name evidence="1" type="ORF">LRB_12</name>
</gene>
<sequence>MHKNYFFKKQYCSTDLSKISRKFTDKPAFSNDLSVKPGLKRLESYGQAAIFDHFVHNRHFLSRPFTDRGSIFIDVSVNAEKLWKNKLCPPVW</sequence>
<evidence type="ECO:0000313" key="2">
    <source>
        <dbReference type="Proteomes" id="UP000035618"/>
    </source>
</evidence>
<dbReference type="RefSeq" id="WP_074786448.1">
    <property type="nucleotide sequence ID" value="NZ_MRYP01000002.1"/>
</dbReference>
<comment type="caution">
    <text evidence="1">The sequence shown here is derived from an EMBL/GenBank/DDBJ whole genome shotgun (WGS) entry which is preliminary data.</text>
</comment>
<dbReference type="EMBL" id="JHAJ01000001">
    <property type="protein sequence ID" value="KLA47584.1"/>
    <property type="molecule type" value="Genomic_DNA"/>
</dbReference>
<dbReference type="Proteomes" id="UP000035618">
    <property type="component" value="Unassembled WGS sequence"/>
</dbReference>
<accession>A0A837IWW3</accession>
<reference evidence="1 2" key="1">
    <citation type="journal article" date="2015" name="BMC Microbiol.">
        <title>Lactobacillus ruminis strains cluster according to their mammalian gut source.</title>
        <authorList>
            <person name="O' Donnell M.M."/>
            <person name="Harris H.M."/>
            <person name="Lynch D.B."/>
            <person name="Ross R.P."/>
            <person name="O'Toole P.W."/>
        </authorList>
    </citation>
    <scope>NUCLEOTIDE SEQUENCE [LARGE SCALE GENOMIC DNA]</scope>
    <source>
        <strain evidence="1 2">ATCC 27780</strain>
    </source>
</reference>
<proteinExistence type="predicted"/>
<name>A0A837IWW3_9LACO</name>